<comment type="caution">
    <text evidence="3">The sequence shown here is derived from an EMBL/GenBank/DDBJ whole genome shotgun (WGS) entry which is preliminary data.</text>
</comment>
<name>A0A948TCF4_9BACT</name>
<evidence type="ECO:0000313" key="3">
    <source>
        <dbReference type="EMBL" id="MBU3838387.1"/>
    </source>
</evidence>
<sequence>MKKIAFVTAGGFGDRMHKDTPKQFLELQGIPVIIRTLLRFEQSSDIDVIIVVCLHGWVDKLKSMAESYGISKLEAVVEGGINSQESISNGIEYLLSKGYGFDDIVLVHESVRPFISEKIISDNIDTCINKGNAVTVIRGNESYLYSEDGISSEKHFLRESMFMVQTPQTFRLGQIRKAINEAQKKGIVSQSLYILMSQLKYTPLYMVDGDRFNIKLTYPEDLRIFEMLMSIR</sequence>
<dbReference type="InterPro" id="IPR029044">
    <property type="entry name" value="Nucleotide-diphossugar_trans"/>
</dbReference>
<reference evidence="3" key="2">
    <citation type="submission" date="2021-04" db="EMBL/GenBank/DDBJ databases">
        <authorList>
            <person name="Gilroy R."/>
        </authorList>
    </citation>
    <scope>NUCLEOTIDE SEQUENCE</scope>
    <source>
        <strain evidence="3">G4-2901</strain>
    </source>
</reference>
<dbReference type="AlphaFoldDB" id="A0A948TCF4"/>
<organism evidence="3 4">
    <name type="scientific">Candidatus Phocaeicola faecigallinarum</name>
    <dbReference type="NCBI Taxonomy" id="2838732"/>
    <lineage>
        <taxon>Bacteria</taxon>
        <taxon>Pseudomonadati</taxon>
        <taxon>Bacteroidota</taxon>
        <taxon>Bacteroidia</taxon>
        <taxon>Bacteroidales</taxon>
        <taxon>Bacteroidaceae</taxon>
        <taxon>Phocaeicola</taxon>
    </lineage>
</organism>
<dbReference type="Gene3D" id="3.90.550.10">
    <property type="entry name" value="Spore Coat Polysaccharide Biosynthesis Protein SpsA, Chain A"/>
    <property type="match status" value="1"/>
</dbReference>
<dbReference type="InterPro" id="IPR050088">
    <property type="entry name" value="IspD/TarI_cytidylyltransf_bact"/>
</dbReference>
<dbReference type="InterPro" id="IPR034683">
    <property type="entry name" value="IspD/TarI"/>
</dbReference>
<dbReference type="CDD" id="cd02516">
    <property type="entry name" value="CDP-ME_synthetase"/>
    <property type="match status" value="1"/>
</dbReference>
<proteinExistence type="predicted"/>
<protein>
    <submittedName>
        <fullName evidence="3">2-C-methyl-D-erythritol 4-phosphate cytidylyltransferase</fullName>
    </submittedName>
</protein>
<dbReference type="SUPFAM" id="SSF53448">
    <property type="entry name" value="Nucleotide-diphospho-sugar transferases"/>
    <property type="match status" value="1"/>
</dbReference>
<dbReference type="GO" id="GO:0050518">
    <property type="term" value="F:2-C-methyl-D-erythritol 4-phosphate cytidylyltransferase activity"/>
    <property type="evidence" value="ECO:0007669"/>
    <property type="project" value="TreeGrafter"/>
</dbReference>
<evidence type="ECO:0000313" key="4">
    <source>
        <dbReference type="Proteomes" id="UP000783796"/>
    </source>
</evidence>
<dbReference type="Proteomes" id="UP000783796">
    <property type="component" value="Unassembled WGS sequence"/>
</dbReference>
<reference evidence="3" key="1">
    <citation type="journal article" date="2021" name="PeerJ">
        <title>Extensive microbial diversity within the chicken gut microbiome revealed by metagenomics and culture.</title>
        <authorList>
            <person name="Gilroy R."/>
            <person name="Ravi A."/>
            <person name="Getino M."/>
            <person name="Pursley I."/>
            <person name="Horton D.L."/>
            <person name="Alikhan N.F."/>
            <person name="Baker D."/>
            <person name="Gharbi K."/>
            <person name="Hall N."/>
            <person name="Watson M."/>
            <person name="Adriaenssens E.M."/>
            <person name="Foster-Nyarko E."/>
            <person name="Jarju S."/>
            <person name="Secka A."/>
            <person name="Antonio M."/>
            <person name="Oren A."/>
            <person name="Chaudhuri R.R."/>
            <person name="La Ragione R."/>
            <person name="Hildebrand F."/>
            <person name="Pallen M.J."/>
        </authorList>
    </citation>
    <scope>NUCLEOTIDE SEQUENCE</scope>
    <source>
        <strain evidence="3">G4-2901</strain>
    </source>
</reference>
<dbReference type="Pfam" id="PF01128">
    <property type="entry name" value="IspD"/>
    <property type="match status" value="1"/>
</dbReference>
<accession>A0A948TCF4</accession>
<evidence type="ECO:0000256" key="1">
    <source>
        <dbReference type="ARBA" id="ARBA00022679"/>
    </source>
</evidence>
<keyword evidence="2 3" id="KW-0548">Nucleotidyltransferase</keyword>
<keyword evidence="1" id="KW-0808">Transferase</keyword>
<dbReference type="EMBL" id="JAHLFW010000074">
    <property type="protein sequence ID" value="MBU3838387.1"/>
    <property type="molecule type" value="Genomic_DNA"/>
</dbReference>
<gene>
    <name evidence="3" type="ORF">H9777_08780</name>
</gene>
<dbReference type="PANTHER" id="PTHR32125">
    <property type="entry name" value="2-C-METHYL-D-ERYTHRITOL 4-PHOSPHATE CYTIDYLYLTRANSFERASE, CHLOROPLASTIC"/>
    <property type="match status" value="1"/>
</dbReference>
<evidence type="ECO:0000256" key="2">
    <source>
        <dbReference type="ARBA" id="ARBA00022695"/>
    </source>
</evidence>
<dbReference type="PANTHER" id="PTHR32125:SF4">
    <property type="entry name" value="2-C-METHYL-D-ERYTHRITOL 4-PHOSPHATE CYTIDYLYLTRANSFERASE, CHLOROPLASTIC"/>
    <property type="match status" value="1"/>
</dbReference>